<comment type="caution">
    <text evidence="7">The sequence shown here is derived from an EMBL/GenBank/DDBJ whole genome shotgun (WGS) entry which is preliminary data.</text>
</comment>
<dbReference type="Pfam" id="PF26113">
    <property type="entry name" value="GH16_XgeA"/>
    <property type="match status" value="1"/>
</dbReference>
<dbReference type="FunFam" id="2.60.120.200:FF:000114">
    <property type="entry name" value="Probable endo-1,3(4)-beta-glucanase NFIA_089530"/>
    <property type="match status" value="1"/>
</dbReference>
<dbReference type="PANTHER" id="PTHR10963">
    <property type="entry name" value="GLYCOSYL HYDROLASE-RELATED"/>
    <property type="match status" value="1"/>
</dbReference>
<organism evidence="7 8">
    <name type="scientific">Roridomyces roridus</name>
    <dbReference type="NCBI Taxonomy" id="1738132"/>
    <lineage>
        <taxon>Eukaryota</taxon>
        <taxon>Fungi</taxon>
        <taxon>Dikarya</taxon>
        <taxon>Basidiomycota</taxon>
        <taxon>Agaricomycotina</taxon>
        <taxon>Agaricomycetes</taxon>
        <taxon>Agaricomycetidae</taxon>
        <taxon>Agaricales</taxon>
        <taxon>Marasmiineae</taxon>
        <taxon>Mycenaceae</taxon>
        <taxon>Roridomyces</taxon>
    </lineage>
</organism>
<dbReference type="InterPro" id="IPR000757">
    <property type="entry name" value="Beta-glucanase-like"/>
</dbReference>
<dbReference type="Proteomes" id="UP001221142">
    <property type="component" value="Unassembled WGS sequence"/>
</dbReference>
<keyword evidence="8" id="KW-1185">Reference proteome</keyword>
<dbReference type="GO" id="GO:0009251">
    <property type="term" value="P:glucan catabolic process"/>
    <property type="evidence" value="ECO:0007669"/>
    <property type="project" value="TreeGrafter"/>
</dbReference>
<feature type="signal peptide" evidence="5">
    <location>
        <begin position="1"/>
        <end position="20"/>
    </location>
</feature>
<keyword evidence="2 7" id="KW-0378">Hydrolase</keyword>
<dbReference type="PROSITE" id="PS51762">
    <property type="entry name" value="GH16_2"/>
    <property type="match status" value="1"/>
</dbReference>
<keyword evidence="5" id="KW-0732">Signal</keyword>
<evidence type="ECO:0000256" key="1">
    <source>
        <dbReference type="ARBA" id="ARBA00006865"/>
    </source>
</evidence>
<evidence type="ECO:0000259" key="6">
    <source>
        <dbReference type="PROSITE" id="PS51762"/>
    </source>
</evidence>
<feature type="chain" id="PRO_5041991173" evidence="5">
    <location>
        <begin position="21"/>
        <end position="427"/>
    </location>
</feature>
<feature type="domain" description="GH16" evidence="6">
    <location>
        <begin position="102"/>
        <end position="380"/>
    </location>
</feature>
<proteinExistence type="inferred from homology"/>
<protein>
    <submittedName>
        <fullName evidence="7">Glycoside hydrolase family 16 protein</fullName>
    </submittedName>
</protein>
<dbReference type="PANTHER" id="PTHR10963:SF24">
    <property type="entry name" value="GLYCOSIDASE C21B10.07-RELATED"/>
    <property type="match status" value="1"/>
</dbReference>
<evidence type="ECO:0000313" key="8">
    <source>
        <dbReference type="Proteomes" id="UP001221142"/>
    </source>
</evidence>
<dbReference type="GO" id="GO:0004553">
    <property type="term" value="F:hydrolase activity, hydrolyzing O-glycosyl compounds"/>
    <property type="evidence" value="ECO:0007669"/>
    <property type="project" value="InterPro"/>
</dbReference>
<dbReference type="InterPro" id="IPR013320">
    <property type="entry name" value="ConA-like_dom_sf"/>
</dbReference>
<dbReference type="Gene3D" id="2.60.120.200">
    <property type="match status" value="1"/>
</dbReference>
<evidence type="ECO:0000256" key="5">
    <source>
        <dbReference type="SAM" id="SignalP"/>
    </source>
</evidence>
<evidence type="ECO:0000313" key="7">
    <source>
        <dbReference type="EMBL" id="KAJ7630492.1"/>
    </source>
</evidence>
<feature type="compositionally biased region" description="Low complexity" evidence="4">
    <location>
        <begin position="80"/>
        <end position="110"/>
    </location>
</feature>
<sequence length="427" mass="44067">MRLANAAPLVLLLAADTTSANLLKRASGFAARHTKGLARDLRVAFGGVLPRSDAQQVIYCKSSAGAAAINDPGSSGGSGSSAAPGSSPSGTSSSSGKGSTTKGSKTASAPGATASSVWQLAQSYSGSTFFDGWDFWDTSDPTHGVVDYLSESDGRAAGLVEVNSAGNAVMRVETTPTVASVRKSIRITTQASFNGGLVIMDSVHMPTGCGTWPAFWSNGPNWPQGGEIDIVEGVNDYTNNQATIHTDPGCALTTDNPAALNATASAVTGGTDCAAATSGNQGCGMRDPSDVSFGAAFNSNGGGVYVMQWISSGISVWFFQASSVPSDIQNGAPQPKTWGLPMAHWPASDCNPWKFFFDHVAIFDTTLCGDWAGSVWTSSGIPGQEQSCATRTGFSTCEAFVAASGASFNEAYWEVRSVKFYNTTSPL</sequence>
<evidence type="ECO:0000256" key="2">
    <source>
        <dbReference type="ARBA" id="ARBA00022801"/>
    </source>
</evidence>
<dbReference type="CDD" id="cd02181">
    <property type="entry name" value="GH16_fungal_Lam16A_glucanase"/>
    <property type="match status" value="1"/>
</dbReference>
<evidence type="ECO:0000256" key="4">
    <source>
        <dbReference type="SAM" id="MobiDB-lite"/>
    </source>
</evidence>
<dbReference type="InterPro" id="IPR050546">
    <property type="entry name" value="Glycosyl_Hydrlase_16"/>
</dbReference>
<comment type="similarity">
    <text evidence="1">Belongs to the glycosyl hydrolase 16 family.</text>
</comment>
<evidence type="ECO:0000256" key="3">
    <source>
        <dbReference type="ARBA" id="ARBA00023295"/>
    </source>
</evidence>
<dbReference type="EMBL" id="JARKIF010000009">
    <property type="protein sequence ID" value="KAJ7630492.1"/>
    <property type="molecule type" value="Genomic_DNA"/>
</dbReference>
<name>A0AAD7FPA3_9AGAR</name>
<accession>A0AAD7FPA3</accession>
<gene>
    <name evidence="7" type="ORF">FB45DRAFT_536946</name>
</gene>
<feature type="region of interest" description="Disordered" evidence="4">
    <location>
        <begin position="71"/>
        <end position="112"/>
    </location>
</feature>
<dbReference type="AlphaFoldDB" id="A0AAD7FPA3"/>
<reference evidence="7" key="1">
    <citation type="submission" date="2023-03" db="EMBL/GenBank/DDBJ databases">
        <title>Massive genome expansion in bonnet fungi (Mycena s.s.) driven by repeated elements and novel gene families across ecological guilds.</title>
        <authorList>
            <consortium name="Lawrence Berkeley National Laboratory"/>
            <person name="Harder C.B."/>
            <person name="Miyauchi S."/>
            <person name="Viragh M."/>
            <person name="Kuo A."/>
            <person name="Thoen E."/>
            <person name="Andreopoulos B."/>
            <person name="Lu D."/>
            <person name="Skrede I."/>
            <person name="Drula E."/>
            <person name="Henrissat B."/>
            <person name="Morin E."/>
            <person name="Kohler A."/>
            <person name="Barry K."/>
            <person name="LaButti K."/>
            <person name="Morin E."/>
            <person name="Salamov A."/>
            <person name="Lipzen A."/>
            <person name="Mereny Z."/>
            <person name="Hegedus B."/>
            <person name="Baldrian P."/>
            <person name="Stursova M."/>
            <person name="Weitz H."/>
            <person name="Taylor A."/>
            <person name="Grigoriev I.V."/>
            <person name="Nagy L.G."/>
            <person name="Martin F."/>
            <person name="Kauserud H."/>
        </authorList>
    </citation>
    <scope>NUCLEOTIDE SEQUENCE</scope>
    <source>
        <strain evidence="7">9284</strain>
    </source>
</reference>
<keyword evidence="3" id="KW-0326">Glycosidase</keyword>
<dbReference type="SUPFAM" id="SSF49899">
    <property type="entry name" value="Concanavalin A-like lectins/glucanases"/>
    <property type="match status" value="1"/>
</dbReference>